<evidence type="ECO:0000313" key="1">
    <source>
        <dbReference type="EMBL" id="CAG8630461.1"/>
    </source>
</evidence>
<dbReference type="EMBL" id="CAJVPT010018010">
    <property type="protein sequence ID" value="CAG8630461.1"/>
    <property type="molecule type" value="Genomic_DNA"/>
</dbReference>
<keyword evidence="2" id="KW-1185">Reference proteome</keyword>
<proteinExistence type="predicted"/>
<comment type="caution">
    <text evidence="1">The sequence shown here is derived from an EMBL/GenBank/DDBJ whole genome shotgun (WGS) entry which is preliminary data.</text>
</comment>
<feature type="non-terminal residue" evidence="1">
    <location>
        <position position="343"/>
    </location>
</feature>
<gene>
    <name evidence="1" type="ORF">ACOLOM_LOCUS7615</name>
</gene>
<name>A0ACA9N4W0_9GLOM</name>
<evidence type="ECO:0000313" key="2">
    <source>
        <dbReference type="Proteomes" id="UP000789525"/>
    </source>
</evidence>
<dbReference type="Proteomes" id="UP000789525">
    <property type="component" value="Unassembled WGS sequence"/>
</dbReference>
<reference evidence="1" key="1">
    <citation type="submission" date="2021-06" db="EMBL/GenBank/DDBJ databases">
        <authorList>
            <person name="Kallberg Y."/>
            <person name="Tangrot J."/>
            <person name="Rosling A."/>
        </authorList>
    </citation>
    <scope>NUCLEOTIDE SEQUENCE</scope>
    <source>
        <strain evidence="1">CL356</strain>
    </source>
</reference>
<protein>
    <submittedName>
        <fullName evidence="1">1324_t:CDS:1</fullName>
    </submittedName>
</protein>
<accession>A0ACA9N4W0</accession>
<sequence>MSEATSIPYTSTSTSTTIAGNEMVSLADKIKKYDTKELINFLRKEGDLKLDEDDEEIIRKEKLSGRAFLKVTEEKLRSTGLGLGPASDLADFAKECKEKNLRSFSSYKTKADLEKVLQKDYIVSLTNEKETQSELNYGERIEELEKKISEQAKRIRELEVNNSNKENEIKESNKQISKSQKKEDSSNQVDPKKGSSERKYRGTSDSYIDLPRFDGELADTANYEKMLEHVLEDISMKHKTCIHVTSANEATRREFISSVLHGVASCYDGEVKVCPEYELSGSHGKGSVDWVIKIGGTIIVVTEAKREDINQGVGQNAIQLQASSQRNKKKRTYNEALREDVMY</sequence>
<organism evidence="1 2">
    <name type="scientific">Acaulospora colombiana</name>
    <dbReference type="NCBI Taxonomy" id="27376"/>
    <lineage>
        <taxon>Eukaryota</taxon>
        <taxon>Fungi</taxon>
        <taxon>Fungi incertae sedis</taxon>
        <taxon>Mucoromycota</taxon>
        <taxon>Glomeromycotina</taxon>
        <taxon>Glomeromycetes</taxon>
        <taxon>Diversisporales</taxon>
        <taxon>Acaulosporaceae</taxon>
        <taxon>Acaulospora</taxon>
    </lineage>
</organism>